<feature type="region of interest" description="Disordered" evidence="9">
    <location>
        <begin position="254"/>
        <end position="274"/>
    </location>
</feature>
<keyword evidence="5" id="KW-0597">Phosphoprotein</keyword>
<comment type="caution">
    <text evidence="10">The sequence shown here is derived from an EMBL/GenBank/DDBJ whole genome shotgun (WGS) entry which is preliminary data.</text>
</comment>
<comment type="similarity">
    <text evidence="3">Belongs to the MAP65/ASE1 family.</text>
</comment>
<keyword evidence="6" id="KW-0493">Microtubule</keyword>
<keyword evidence="8" id="KW-0539">Nucleus</keyword>
<dbReference type="PANTHER" id="PTHR19321">
    <property type="entry name" value="PROTEIN REGULATOR OF CYTOKINESIS 1 PRC1-RELATED"/>
    <property type="match status" value="1"/>
</dbReference>
<feature type="region of interest" description="Disordered" evidence="9">
    <location>
        <begin position="289"/>
        <end position="325"/>
    </location>
</feature>
<dbReference type="GO" id="GO:0005737">
    <property type="term" value="C:cytoplasm"/>
    <property type="evidence" value="ECO:0007669"/>
    <property type="project" value="TreeGrafter"/>
</dbReference>
<dbReference type="FunFam" id="1.20.58.1520:FF:000002">
    <property type="entry name" value="65-kDa microtubule-associated protein 6"/>
    <property type="match status" value="1"/>
</dbReference>
<dbReference type="GO" id="GO:0005874">
    <property type="term" value="C:microtubule"/>
    <property type="evidence" value="ECO:0007669"/>
    <property type="project" value="UniProtKB-KW"/>
</dbReference>
<evidence type="ECO:0000313" key="11">
    <source>
        <dbReference type="Proteomes" id="UP001454036"/>
    </source>
</evidence>
<dbReference type="Gene3D" id="1.20.58.1520">
    <property type="match status" value="1"/>
</dbReference>
<comment type="subcellular location">
    <subcellularLocation>
        <location evidence="2">Cytoplasm</location>
        <location evidence="2">Cytoskeleton</location>
    </subcellularLocation>
    <subcellularLocation>
        <location evidence="1">Nucleus</location>
    </subcellularLocation>
</comment>
<dbReference type="AlphaFoldDB" id="A0AAV3NXK8"/>
<accession>A0AAV3NXK8</accession>
<organism evidence="10 11">
    <name type="scientific">Lithospermum erythrorhizon</name>
    <name type="common">Purple gromwell</name>
    <name type="synonym">Lithospermum officinale var. erythrorhizon</name>
    <dbReference type="NCBI Taxonomy" id="34254"/>
    <lineage>
        <taxon>Eukaryota</taxon>
        <taxon>Viridiplantae</taxon>
        <taxon>Streptophyta</taxon>
        <taxon>Embryophyta</taxon>
        <taxon>Tracheophyta</taxon>
        <taxon>Spermatophyta</taxon>
        <taxon>Magnoliopsida</taxon>
        <taxon>eudicotyledons</taxon>
        <taxon>Gunneridae</taxon>
        <taxon>Pentapetalae</taxon>
        <taxon>asterids</taxon>
        <taxon>lamiids</taxon>
        <taxon>Boraginales</taxon>
        <taxon>Boraginaceae</taxon>
        <taxon>Boraginoideae</taxon>
        <taxon>Lithospermeae</taxon>
        <taxon>Lithospermum</taxon>
    </lineage>
</organism>
<feature type="compositionally biased region" description="Basic and acidic residues" evidence="9">
    <location>
        <begin position="308"/>
        <end position="321"/>
    </location>
</feature>
<protein>
    <submittedName>
        <fullName evidence="10">Non-motor microtubule binding protein</fullName>
    </submittedName>
</protein>
<keyword evidence="4" id="KW-0963">Cytoplasm</keyword>
<evidence type="ECO:0000256" key="5">
    <source>
        <dbReference type="ARBA" id="ARBA00022553"/>
    </source>
</evidence>
<evidence type="ECO:0000256" key="1">
    <source>
        <dbReference type="ARBA" id="ARBA00004123"/>
    </source>
</evidence>
<reference evidence="10 11" key="1">
    <citation type="submission" date="2024-01" db="EMBL/GenBank/DDBJ databases">
        <title>The complete chloroplast genome sequence of Lithospermum erythrorhizon: insights into the phylogenetic relationship among Boraginaceae species and the maternal lineages of purple gromwells.</title>
        <authorList>
            <person name="Okada T."/>
            <person name="Watanabe K."/>
        </authorList>
    </citation>
    <scope>NUCLEOTIDE SEQUENCE [LARGE SCALE GENOMIC DNA]</scope>
</reference>
<evidence type="ECO:0000256" key="8">
    <source>
        <dbReference type="ARBA" id="ARBA00023242"/>
    </source>
</evidence>
<dbReference type="GO" id="GO:0008017">
    <property type="term" value="F:microtubule binding"/>
    <property type="evidence" value="ECO:0007669"/>
    <property type="project" value="InterPro"/>
</dbReference>
<dbReference type="Proteomes" id="UP001454036">
    <property type="component" value="Unassembled WGS sequence"/>
</dbReference>
<name>A0AAV3NXK8_LITER</name>
<sequence length="518" mass="58204">MQDLATTMLELWNLMDTPIEEQQAFQNVTCNIAASEHEITEPNILSNEFINYVETEVSRLEELKASKMKELVLKKRSELEETCRKTHLIPESDNSLDIVMKAIESGTVNADSVLEQIELQIGRVKEEALSRKEILEKVEKWMVACEEECWLEEYNRDDNRYNAGRGAHLALKRAEKARVLVNKLPAMVEALAAKTRSWEDERGIEFSYDGISVFSMLEDYKILRHEKEEEHKRQREQKKLQGQLIAEQEALYGSKPSPIKNTSAKKGPRMSCGGAGGRRLSLGGTMLQTPKHEMFPPKKGTPNTRQAKKNDSQLNHLRDDGYATLSPGRRGLDIAGLPEKKLSFSAREVETPFMRKPFSPISSTDSARSYATNILQDLNRQQDMLQKTLPSSNIKFATPSKSMSTTVQEENKTSQLMASPMPCTPSTIPVPLFATPSKTMSNFEEVNKTPQSVAAPIPPTPSTVSVPMQTTITPAHPVISLNVAKLAAEMPEESIEYSFEERRAGFVLPRTHIKTLEV</sequence>
<dbReference type="InterPro" id="IPR007145">
    <property type="entry name" value="MAP65_Ase1_PRC1"/>
</dbReference>
<evidence type="ECO:0000256" key="3">
    <source>
        <dbReference type="ARBA" id="ARBA00006187"/>
    </source>
</evidence>
<dbReference type="EMBL" id="BAABME010000435">
    <property type="protein sequence ID" value="GAA0142745.1"/>
    <property type="molecule type" value="Genomic_DNA"/>
</dbReference>
<keyword evidence="7" id="KW-0206">Cytoskeleton</keyword>
<dbReference type="GO" id="GO:0005634">
    <property type="term" value="C:nucleus"/>
    <property type="evidence" value="ECO:0007669"/>
    <property type="project" value="UniProtKB-SubCell"/>
</dbReference>
<evidence type="ECO:0000256" key="7">
    <source>
        <dbReference type="ARBA" id="ARBA00023212"/>
    </source>
</evidence>
<dbReference type="PANTHER" id="PTHR19321:SF7">
    <property type="entry name" value="65-KDA MICROTUBULE-ASSOCIATED PROTEIN 3"/>
    <property type="match status" value="1"/>
</dbReference>
<gene>
    <name evidence="10" type="ORF">LIER_03575</name>
</gene>
<evidence type="ECO:0000256" key="6">
    <source>
        <dbReference type="ARBA" id="ARBA00022701"/>
    </source>
</evidence>
<proteinExistence type="inferred from homology"/>
<evidence type="ECO:0000256" key="9">
    <source>
        <dbReference type="SAM" id="MobiDB-lite"/>
    </source>
</evidence>
<dbReference type="GO" id="GO:0000226">
    <property type="term" value="P:microtubule cytoskeleton organization"/>
    <property type="evidence" value="ECO:0007669"/>
    <property type="project" value="InterPro"/>
</dbReference>
<evidence type="ECO:0000313" key="10">
    <source>
        <dbReference type="EMBL" id="GAA0142745.1"/>
    </source>
</evidence>
<dbReference type="GO" id="GO:0005819">
    <property type="term" value="C:spindle"/>
    <property type="evidence" value="ECO:0007669"/>
    <property type="project" value="TreeGrafter"/>
</dbReference>
<evidence type="ECO:0000256" key="4">
    <source>
        <dbReference type="ARBA" id="ARBA00022490"/>
    </source>
</evidence>
<keyword evidence="11" id="KW-1185">Reference proteome</keyword>
<evidence type="ECO:0000256" key="2">
    <source>
        <dbReference type="ARBA" id="ARBA00004245"/>
    </source>
</evidence>
<dbReference type="Pfam" id="PF03999">
    <property type="entry name" value="MAP65_ASE1"/>
    <property type="match status" value="1"/>
</dbReference>